<accession>A0ABV7RWB8</accession>
<dbReference type="InterPro" id="IPR009057">
    <property type="entry name" value="Homeodomain-like_sf"/>
</dbReference>
<evidence type="ECO:0000313" key="7">
    <source>
        <dbReference type="Proteomes" id="UP001595740"/>
    </source>
</evidence>
<comment type="caution">
    <text evidence="6">The sequence shown here is derived from an EMBL/GenBank/DDBJ whole genome shotgun (WGS) entry which is preliminary data.</text>
</comment>
<proteinExistence type="predicted"/>
<dbReference type="PANTHER" id="PTHR47506">
    <property type="entry name" value="TRANSCRIPTIONAL REGULATORY PROTEIN"/>
    <property type="match status" value="1"/>
</dbReference>
<evidence type="ECO:0000256" key="4">
    <source>
        <dbReference type="PROSITE-ProRule" id="PRU00335"/>
    </source>
</evidence>
<evidence type="ECO:0000256" key="2">
    <source>
        <dbReference type="ARBA" id="ARBA00023125"/>
    </source>
</evidence>
<dbReference type="Proteomes" id="UP001595740">
    <property type="component" value="Unassembled WGS sequence"/>
</dbReference>
<keyword evidence="3" id="KW-0804">Transcription</keyword>
<keyword evidence="2 4" id="KW-0238">DNA-binding</keyword>
<dbReference type="Pfam" id="PF00440">
    <property type="entry name" value="TetR_N"/>
    <property type="match status" value="1"/>
</dbReference>
<evidence type="ECO:0000313" key="6">
    <source>
        <dbReference type="EMBL" id="MFC3552275.1"/>
    </source>
</evidence>
<dbReference type="InterPro" id="IPR054156">
    <property type="entry name" value="YxaF_TetR_C"/>
</dbReference>
<dbReference type="InterPro" id="IPR001647">
    <property type="entry name" value="HTH_TetR"/>
</dbReference>
<dbReference type="SUPFAM" id="SSF48498">
    <property type="entry name" value="Tetracyclin repressor-like, C-terminal domain"/>
    <property type="match status" value="1"/>
</dbReference>
<name>A0ABV7RWB8_9GAMM</name>
<reference evidence="7" key="1">
    <citation type="journal article" date="2019" name="Int. J. Syst. Evol. Microbiol.">
        <title>The Global Catalogue of Microorganisms (GCM) 10K type strain sequencing project: providing services to taxonomists for standard genome sequencing and annotation.</title>
        <authorList>
            <consortium name="The Broad Institute Genomics Platform"/>
            <consortium name="The Broad Institute Genome Sequencing Center for Infectious Disease"/>
            <person name="Wu L."/>
            <person name="Ma J."/>
        </authorList>
    </citation>
    <scope>NUCLEOTIDE SEQUENCE [LARGE SCALE GENOMIC DNA]</scope>
    <source>
        <strain evidence="7">KCTC 42875</strain>
    </source>
</reference>
<dbReference type="EMBL" id="JBHRXK010000009">
    <property type="protein sequence ID" value="MFC3552275.1"/>
    <property type="molecule type" value="Genomic_DNA"/>
</dbReference>
<sequence>MPAALMPREEVVDRLMAVFRTYGYDGASLAELSKATGLGRSSLYHYFPGGKEDMARGVLDRIDAWLADTALAPLRGKGTPRKRLEAMLAALDAFYVGGSERCLLGNLVLGGSRERFQARLQGTFSTWIDALAALAVEAGVSRKAARERAEDAVLQVQGALILAGGLDDPAPFRRVLRRIPDLLLAA</sequence>
<dbReference type="PANTHER" id="PTHR47506:SF1">
    <property type="entry name" value="HTH-TYPE TRANSCRIPTIONAL REGULATOR YJDC"/>
    <property type="match status" value="1"/>
</dbReference>
<dbReference type="RefSeq" id="WP_386760037.1">
    <property type="nucleotide sequence ID" value="NZ_JBHRXK010000009.1"/>
</dbReference>
<keyword evidence="1" id="KW-0805">Transcription regulation</keyword>
<feature type="DNA-binding region" description="H-T-H motif" evidence="4">
    <location>
        <begin position="28"/>
        <end position="47"/>
    </location>
</feature>
<gene>
    <name evidence="6" type="ORF">ACFOLC_14820</name>
</gene>
<evidence type="ECO:0000259" key="5">
    <source>
        <dbReference type="PROSITE" id="PS50977"/>
    </source>
</evidence>
<organism evidence="6 7">
    <name type="scientific">Lysobacter cavernae</name>
    <dbReference type="NCBI Taxonomy" id="1685901"/>
    <lineage>
        <taxon>Bacteria</taxon>
        <taxon>Pseudomonadati</taxon>
        <taxon>Pseudomonadota</taxon>
        <taxon>Gammaproteobacteria</taxon>
        <taxon>Lysobacterales</taxon>
        <taxon>Lysobacteraceae</taxon>
        <taxon>Lysobacter</taxon>
    </lineage>
</organism>
<dbReference type="SUPFAM" id="SSF46689">
    <property type="entry name" value="Homeodomain-like"/>
    <property type="match status" value="1"/>
</dbReference>
<feature type="domain" description="HTH tetR-type" evidence="5">
    <location>
        <begin position="5"/>
        <end position="65"/>
    </location>
</feature>
<dbReference type="Gene3D" id="1.10.357.10">
    <property type="entry name" value="Tetracycline Repressor, domain 2"/>
    <property type="match status" value="1"/>
</dbReference>
<keyword evidence="7" id="KW-1185">Reference proteome</keyword>
<evidence type="ECO:0000256" key="1">
    <source>
        <dbReference type="ARBA" id="ARBA00023015"/>
    </source>
</evidence>
<dbReference type="InterPro" id="IPR036271">
    <property type="entry name" value="Tet_transcr_reg_TetR-rel_C_sf"/>
</dbReference>
<dbReference type="Pfam" id="PF21993">
    <property type="entry name" value="TetR_C_13_2"/>
    <property type="match status" value="1"/>
</dbReference>
<evidence type="ECO:0000256" key="3">
    <source>
        <dbReference type="ARBA" id="ARBA00023163"/>
    </source>
</evidence>
<protein>
    <submittedName>
        <fullName evidence="6">TetR/AcrR family transcriptional regulator</fullName>
    </submittedName>
</protein>
<dbReference type="PROSITE" id="PS50977">
    <property type="entry name" value="HTH_TETR_2"/>
    <property type="match status" value="1"/>
</dbReference>